<keyword evidence="4" id="KW-1185">Reference proteome</keyword>
<feature type="domain" description="Alpha/beta hydrolase fold-3" evidence="2">
    <location>
        <begin position="70"/>
        <end position="144"/>
    </location>
</feature>
<dbReference type="PANTHER" id="PTHR23024:SF139">
    <property type="entry name" value="CARBOXYLESTERASE 15-RELATED"/>
    <property type="match status" value="1"/>
</dbReference>
<dbReference type="GO" id="GO:0016787">
    <property type="term" value="F:hydrolase activity"/>
    <property type="evidence" value="ECO:0007669"/>
    <property type="project" value="UniProtKB-KW"/>
</dbReference>
<evidence type="ECO:0000256" key="1">
    <source>
        <dbReference type="ARBA" id="ARBA00010515"/>
    </source>
</evidence>
<feature type="domain" description="Alpha/beta hydrolase fold-3" evidence="2">
    <location>
        <begin position="145"/>
        <end position="212"/>
    </location>
</feature>
<reference evidence="3 4" key="1">
    <citation type="submission" date="2023-12" db="EMBL/GenBank/DDBJ databases">
        <title>A high-quality genome assembly for Dillenia turbinata (Dilleniales).</title>
        <authorList>
            <person name="Chanderbali A."/>
        </authorList>
    </citation>
    <scope>NUCLEOTIDE SEQUENCE [LARGE SCALE GENOMIC DNA]</scope>
    <source>
        <strain evidence="3">LSX21</strain>
        <tissue evidence="3">Leaf</tissue>
    </source>
</reference>
<sequence length="242" mass="26988">MVFEDGTVDRTWRGPPEYKFLTTPVPPHQEFIDGVLTRDVIIDPIRGTRVRIYIPETDKTKLALMVHFHACDDAYSALLWLQNLARGESAQPWLQTHADFERIFLIGDSTGGNLVHQVAARAGKDGLEPVRLAGGIMLHPGLPEGSNKDHPITCPMGAAAPPLTEEGLPAMLLVVAEMDLLKDSELDYHEAMKKAGKEIELLINQGMEHSFYLNKIAVDNDQVTAARFEQLISEIINFMNRH</sequence>
<accession>A0AAN8W5R9</accession>
<dbReference type="EMBL" id="JBAMMX010000004">
    <property type="protein sequence ID" value="KAK6942127.1"/>
    <property type="molecule type" value="Genomic_DNA"/>
</dbReference>
<dbReference type="InterPro" id="IPR050466">
    <property type="entry name" value="Carboxylest/Gibb_receptor"/>
</dbReference>
<dbReference type="PANTHER" id="PTHR23024">
    <property type="entry name" value="ARYLACETAMIDE DEACETYLASE"/>
    <property type="match status" value="1"/>
</dbReference>
<proteinExistence type="inferred from homology"/>
<evidence type="ECO:0000259" key="2">
    <source>
        <dbReference type="Pfam" id="PF07859"/>
    </source>
</evidence>
<name>A0AAN8W5R9_9MAGN</name>
<dbReference type="Proteomes" id="UP001370490">
    <property type="component" value="Unassembled WGS sequence"/>
</dbReference>
<dbReference type="InterPro" id="IPR013094">
    <property type="entry name" value="AB_hydrolase_3"/>
</dbReference>
<evidence type="ECO:0000313" key="4">
    <source>
        <dbReference type="Proteomes" id="UP001370490"/>
    </source>
</evidence>
<organism evidence="3 4">
    <name type="scientific">Dillenia turbinata</name>
    <dbReference type="NCBI Taxonomy" id="194707"/>
    <lineage>
        <taxon>Eukaryota</taxon>
        <taxon>Viridiplantae</taxon>
        <taxon>Streptophyta</taxon>
        <taxon>Embryophyta</taxon>
        <taxon>Tracheophyta</taxon>
        <taxon>Spermatophyta</taxon>
        <taxon>Magnoliopsida</taxon>
        <taxon>eudicotyledons</taxon>
        <taxon>Gunneridae</taxon>
        <taxon>Pentapetalae</taxon>
        <taxon>Dilleniales</taxon>
        <taxon>Dilleniaceae</taxon>
        <taxon>Dillenia</taxon>
    </lineage>
</organism>
<comment type="caution">
    <text evidence="3">The sequence shown here is derived from an EMBL/GenBank/DDBJ whole genome shotgun (WGS) entry which is preliminary data.</text>
</comment>
<dbReference type="SUPFAM" id="SSF53474">
    <property type="entry name" value="alpha/beta-Hydrolases"/>
    <property type="match status" value="1"/>
</dbReference>
<comment type="similarity">
    <text evidence="1">Belongs to the 'GDXG' lipolytic enzyme family.</text>
</comment>
<dbReference type="Pfam" id="PF07859">
    <property type="entry name" value="Abhydrolase_3"/>
    <property type="match status" value="2"/>
</dbReference>
<gene>
    <name evidence="3" type="ORF">RJ641_027504</name>
</gene>
<dbReference type="Gene3D" id="3.40.50.1820">
    <property type="entry name" value="alpha/beta hydrolase"/>
    <property type="match status" value="2"/>
</dbReference>
<protein>
    <submittedName>
        <fullName evidence="3">Alpha/beta hydrolase fold-3</fullName>
    </submittedName>
</protein>
<evidence type="ECO:0000313" key="3">
    <source>
        <dbReference type="EMBL" id="KAK6942127.1"/>
    </source>
</evidence>
<dbReference type="AlphaFoldDB" id="A0AAN8W5R9"/>
<dbReference type="InterPro" id="IPR029058">
    <property type="entry name" value="AB_hydrolase_fold"/>
</dbReference>
<keyword evidence="3" id="KW-0378">Hydrolase</keyword>